<evidence type="ECO:0000313" key="3">
    <source>
        <dbReference type="Proteomes" id="UP001152795"/>
    </source>
</evidence>
<dbReference type="OrthoDB" id="8056668at2759"/>
<feature type="compositionally biased region" description="Polar residues" evidence="1">
    <location>
        <begin position="160"/>
        <end position="194"/>
    </location>
</feature>
<feature type="non-terminal residue" evidence="2">
    <location>
        <position position="346"/>
    </location>
</feature>
<evidence type="ECO:0000256" key="1">
    <source>
        <dbReference type="SAM" id="MobiDB-lite"/>
    </source>
</evidence>
<proteinExistence type="predicted"/>
<dbReference type="AlphaFoldDB" id="A0A6S7KCZ9"/>
<protein>
    <submittedName>
        <fullName evidence="2">Uncharacterized protein</fullName>
    </submittedName>
</protein>
<dbReference type="Pfam" id="PF03564">
    <property type="entry name" value="DUF1759"/>
    <property type="match status" value="1"/>
</dbReference>
<dbReference type="PANTHER" id="PTHR47331:SF5">
    <property type="entry name" value="RIBONUCLEASE H"/>
    <property type="match status" value="1"/>
</dbReference>
<dbReference type="Proteomes" id="UP001152795">
    <property type="component" value="Unassembled WGS sequence"/>
</dbReference>
<reference evidence="2" key="1">
    <citation type="submission" date="2020-04" db="EMBL/GenBank/DDBJ databases">
        <authorList>
            <person name="Alioto T."/>
            <person name="Alioto T."/>
            <person name="Gomez Garrido J."/>
        </authorList>
    </citation>
    <scope>NUCLEOTIDE SEQUENCE</scope>
    <source>
        <strain evidence="2">A484AB</strain>
    </source>
</reference>
<dbReference type="PANTHER" id="PTHR47331">
    <property type="entry name" value="PHD-TYPE DOMAIN-CONTAINING PROTEIN"/>
    <property type="match status" value="1"/>
</dbReference>
<evidence type="ECO:0000313" key="2">
    <source>
        <dbReference type="EMBL" id="CAB4026083.1"/>
    </source>
</evidence>
<name>A0A6S7KCZ9_PARCT</name>
<gene>
    <name evidence="2" type="ORF">PACLA_8A067938</name>
</gene>
<feature type="region of interest" description="Disordered" evidence="1">
    <location>
        <begin position="154"/>
        <end position="223"/>
    </location>
</feature>
<keyword evidence="3" id="KW-1185">Reference proteome</keyword>
<dbReference type="EMBL" id="CACRXK020014001">
    <property type="protein sequence ID" value="CAB4026083.1"/>
    <property type="molecule type" value="Genomic_DNA"/>
</dbReference>
<comment type="caution">
    <text evidence="2">The sequence shown here is derived from an EMBL/GenBank/DDBJ whole genome shotgun (WGS) entry which is preliminary data.</text>
</comment>
<feature type="compositionally biased region" description="Low complexity" evidence="1">
    <location>
        <begin position="200"/>
        <end position="218"/>
    </location>
</feature>
<organism evidence="2 3">
    <name type="scientific">Paramuricea clavata</name>
    <name type="common">Red gorgonian</name>
    <name type="synonym">Violescent sea-whip</name>
    <dbReference type="NCBI Taxonomy" id="317549"/>
    <lineage>
        <taxon>Eukaryota</taxon>
        <taxon>Metazoa</taxon>
        <taxon>Cnidaria</taxon>
        <taxon>Anthozoa</taxon>
        <taxon>Octocorallia</taxon>
        <taxon>Malacalcyonacea</taxon>
        <taxon>Plexauridae</taxon>
        <taxon>Paramuricea</taxon>
    </lineage>
</organism>
<accession>A0A6S7KCZ9</accession>
<sequence length="346" mass="38611">MSDTETTENEAQETVVIVISDFKKQKRNAKSLLTRLLTQLSCLLSEENPNRENICHLLVKIDEQKDICLEVLDKLEEAYQKSGDKQNALRIGDESDKIAEQVDVETHASRQFLLSLVKKSVHLKNNVAMATESQPTNTQQLAQEIITTENMGTPLLENDGVQTESNSSLPQETHQVNSNIAHEQLSSGNNTTFVDNGIGTQSSESSSSQSELNTTSQSGSARRVDGHLERIRIPIFTGDKIKFQQWNAAFTSCVDKTSLSPQFKMLRLESCLGGEAADTVRELGYSQEAYNAARARLERKYGGSRRQVQSHLEELKKLKPLQEENARELEIFADVLEGAVICLKEN</sequence>
<dbReference type="InterPro" id="IPR005312">
    <property type="entry name" value="DUF1759"/>
</dbReference>